<dbReference type="Proteomes" id="UP000075321">
    <property type="component" value="Unassembled WGS sequence"/>
</dbReference>
<dbReference type="EMBL" id="LTAZ01000017">
    <property type="protein sequence ID" value="KYH23897.1"/>
    <property type="molecule type" value="Genomic_DNA"/>
</dbReference>
<reference evidence="2 3" key="1">
    <citation type="submission" date="2016-02" db="EMBL/GenBank/DDBJ databases">
        <title>Genome sequence of Halalkalicoccus paucihalophilus DSM 24557.</title>
        <authorList>
            <person name="Poehlein A."/>
            <person name="Daniel R."/>
        </authorList>
    </citation>
    <scope>NUCLEOTIDE SEQUENCE [LARGE SCALE GENOMIC DNA]</scope>
    <source>
        <strain evidence="2 3">DSM 24557</strain>
    </source>
</reference>
<comment type="caution">
    <text evidence="2">The sequence shown here is derived from an EMBL/GenBank/DDBJ whole genome shotgun (WGS) entry which is preliminary data.</text>
</comment>
<protein>
    <submittedName>
        <fullName evidence="2">Uncharacterized protein</fullName>
    </submittedName>
</protein>
<proteinExistence type="predicted"/>
<evidence type="ECO:0000313" key="3">
    <source>
        <dbReference type="Proteomes" id="UP000075321"/>
    </source>
</evidence>
<name>A0A151A941_9EURY</name>
<dbReference type="AlphaFoldDB" id="A0A151A941"/>
<sequence length="142" mass="15641">MAVPVADGPNPYPDRDSAHIWVQRLPITCHRFRLDSYLDCPNNIVPVLPVQPADEVLDRALVDLASLTQSDHPTGGSIPMWVEASPFKDRLLNYDPNGGLEFAQYAADEHGGEEFKQLAAESVADQQDENPDAITKPTFADD</sequence>
<feature type="region of interest" description="Disordered" evidence="1">
    <location>
        <begin position="122"/>
        <end position="142"/>
    </location>
</feature>
<accession>A0A151A941</accession>
<gene>
    <name evidence="2" type="ORF">HAPAU_39760</name>
</gene>
<dbReference type="PATRIC" id="fig|1008153.3.peg.4257"/>
<keyword evidence="3" id="KW-1185">Reference proteome</keyword>
<evidence type="ECO:0000256" key="1">
    <source>
        <dbReference type="SAM" id="MobiDB-lite"/>
    </source>
</evidence>
<organism evidence="2 3">
    <name type="scientific">Halalkalicoccus paucihalophilus</name>
    <dbReference type="NCBI Taxonomy" id="1008153"/>
    <lineage>
        <taxon>Archaea</taxon>
        <taxon>Methanobacteriati</taxon>
        <taxon>Methanobacteriota</taxon>
        <taxon>Stenosarchaea group</taxon>
        <taxon>Halobacteria</taxon>
        <taxon>Halobacteriales</taxon>
        <taxon>Halococcaceae</taxon>
        <taxon>Halalkalicoccus</taxon>
    </lineage>
</organism>
<evidence type="ECO:0000313" key="2">
    <source>
        <dbReference type="EMBL" id="KYH23897.1"/>
    </source>
</evidence>